<proteinExistence type="predicted"/>
<dbReference type="Proteomes" id="UP000515922">
    <property type="component" value="Segment"/>
</dbReference>
<evidence type="ECO:0000313" key="2">
    <source>
        <dbReference type="Proteomes" id="UP000515922"/>
    </source>
</evidence>
<dbReference type="EMBL" id="MT711976">
    <property type="protein sequence ID" value="QMP84312.1"/>
    <property type="molecule type" value="Genomic_DNA"/>
</dbReference>
<name>A0A7G4AWC2_9CAUD</name>
<accession>A0A7G4AWC2</accession>
<sequence>MQLPSPEKYIEVSVVRESYIARQGNWMVAGFLPSSSRHEMIQGGFANEAVAEAWMRKYLDTYVSAQYFRTAVQFTAS</sequence>
<reference evidence="1 2" key="1">
    <citation type="submission" date="2020-07" db="EMBL/GenBank/DDBJ databases">
        <title>Streptomyces phage Genome sequencing and assembly.</title>
        <authorList>
            <person name="Sharma V."/>
            <person name="Hardy A."/>
            <person name="Frunzke J."/>
        </authorList>
    </citation>
    <scope>NUCLEOTIDE SEQUENCE [LARGE SCALE GENOMIC DNA]</scope>
</reference>
<organism evidence="1 2">
    <name type="scientific">Streptomyces phage Coruscant</name>
    <dbReference type="NCBI Taxonomy" id="2739834"/>
    <lineage>
        <taxon>Viruses</taxon>
        <taxon>Duplodnaviria</taxon>
        <taxon>Heunggongvirae</taxon>
        <taxon>Uroviricota</taxon>
        <taxon>Caudoviricetes</taxon>
        <taxon>Stanwilliamsviridae</taxon>
        <taxon>Boydwoodruffvirinae</taxon>
        <taxon>Coruscantvirus</taxon>
        <taxon>Coruscantvirus coruscant</taxon>
    </lineage>
</organism>
<protein>
    <submittedName>
        <fullName evidence="1">Uncharacterized protein</fullName>
    </submittedName>
</protein>
<keyword evidence="2" id="KW-1185">Reference proteome</keyword>
<gene>
    <name evidence="1" type="ORF">HUN41_00219</name>
</gene>
<evidence type="ECO:0000313" key="1">
    <source>
        <dbReference type="EMBL" id="QMP84312.1"/>
    </source>
</evidence>